<dbReference type="EMBL" id="DF968233">
    <property type="protein sequence ID" value="GAP47424.1"/>
    <property type="molecule type" value="Genomic_DNA"/>
</dbReference>
<dbReference type="InterPro" id="IPR036412">
    <property type="entry name" value="HAD-like_sf"/>
</dbReference>
<dbReference type="AlphaFoldDB" id="A0A0K8PJ48"/>
<accession>A0A0K8PJ48</accession>
<evidence type="ECO:0000313" key="1">
    <source>
        <dbReference type="EMBL" id="GAP47424.1"/>
    </source>
</evidence>
<dbReference type="PANTHER" id="PTHR43481">
    <property type="entry name" value="FRUCTOSE-1-PHOSPHATE PHOSPHATASE"/>
    <property type="match status" value="1"/>
</dbReference>
<dbReference type="RefSeq" id="WP_059416699.1">
    <property type="nucleotide sequence ID" value="NZ_DF968233.1"/>
</dbReference>
<dbReference type="Gene3D" id="3.40.50.1000">
    <property type="entry name" value="HAD superfamily/HAD-like"/>
    <property type="match status" value="1"/>
</dbReference>
<dbReference type="InterPro" id="IPR006439">
    <property type="entry name" value="HAD-SF_hydro_IA"/>
</dbReference>
<dbReference type="InterPro" id="IPR023214">
    <property type="entry name" value="HAD_sf"/>
</dbReference>
<dbReference type="Pfam" id="PF00702">
    <property type="entry name" value="Hydrolase"/>
    <property type="match status" value="1"/>
</dbReference>
<sequence length="68" mass="6853">MEIISSGVHNAKPHPGAYQLATTRSGIAAHRCVVVEDAPAGIAAGKAVCCTVIAVTSTQMAETLGTAF</sequence>
<name>A0A0K8PJ48_STRAJ</name>
<evidence type="ECO:0000313" key="2">
    <source>
        <dbReference type="Proteomes" id="UP000053859"/>
    </source>
</evidence>
<dbReference type="SUPFAM" id="SSF56784">
    <property type="entry name" value="HAD-like"/>
    <property type="match status" value="1"/>
</dbReference>
<gene>
    <name evidence="1" type="ORF">SAZU_2161</name>
</gene>
<reference evidence="1" key="1">
    <citation type="journal article" date="2015" name="Genome Announc.">
        <title>Draft Genome Sequence of Thiostrepton-Producing Streptomyces azureus ATCC 14921.</title>
        <authorList>
            <person name="Sakihara K."/>
            <person name="Maeda J."/>
            <person name="Tashiro K."/>
            <person name="Fujino Y."/>
            <person name="Kuhara S."/>
            <person name="Ohshima T."/>
            <person name="Ogata S."/>
            <person name="Doi K."/>
        </authorList>
    </citation>
    <scope>NUCLEOTIDE SEQUENCE [LARGE SCALE GENOMIC DNA]</scope>
    <source>
        <strain evidence="1">ATCC14921</strain>
    </source>
</reference>
<dbReference type="GO" id="GO:0050308">
    <property type="term" value="F:sugar-phosphatase activity"/>
    <property type="evidence" value="ECO:0007669"/>
    <property type="project" value="TreeGrafter"/>
</dbReference>
<keyword evidence="2" id="KW-1185">Reference proteome</keyword>
<dbReference type="Proteomes" id="UP000053859">
    <property type="component" value="Unassembled WGS sequence"/>
</dbReference>
<dbReference type="NCBIfam" id="TIGR01509">
    <property type="entry name" value="HAD-SF-IA-v3"/>
    <property type="match status" value="1"/>
</dbReference>
<protein>
    <submittedName>
        <fullName evidence="1">Putative phosphatase YfbT</fullName>
    </submittedName>
</protein>
<proteinExistence type="predicted"/>
<dbReference type="PANTHER" id="PTHR43481:SF4">
    <property type="entry name" value="GLYCEROL-1-PHOSPHATE PHOSPHOHYDROLASE 1-RELATED"/>
    <property type="match status" value="1"/>
</dbReference>
<dbReference type="InterPro" id="IPR051806">
    <property type="entry name" value="HAD-like_SPP"/>
</dbReference>
<organism evidence="1 2">
    <name type="scientific">Streptomyces azureus</name>
    <dbReference type="NCBI Taxonomy" id="146537"/>
    <lineage>
        <taxon>Bacteria</taxon>
        <taxon>Bacillati</taxon>
        <taxon>Actinomycetota</taxon>
        <taxon>Actinomycetes</taxon>
        <taxon>Kitasatosporales</taxon>
        <taxon>Streptomycetaceae</taxon>
        <taxon>Streptomyces</taxon>
    </lineage>
</organism>